<protein>
    <recommendedName>
        <fullName evidence="2">Disease resistance R13L4/SHOC-2-like LRR domain-containing protein</fullName>
    </recommendedName>
</protein>
<dbReference type="Pfam" id="PF23598">
    <property type="entry name" value="LRR_14"/>
    <property type="match status" value="1"/>
</dbReference>
<organism evidence="3 4">
    <name type="scientific">Miscanthus lutarioriparius</name>
    <dbReference type="NCBI Taxonomy" id="422564"/>
    <lineage>
        <taxon>Eukaryota</taxon>
        <taxon>Viridiplantae</taxon>
        <taxon>Streptophyta</taxon>
        <taxon>Embryophyta</taxon>
        <taxon>Tracheophyta</taxon>
        <taxon>Spermatophyta</taxon>
        <taxon>Magnoliopsida</taxon>
        <taxon>Liliopsida</taxon>
        <taxon>Poales</taxon>
        <taxon>Poaceae</taxon>
        <taxon>PACMAD clade</taxon>
        <taxon>Panicoideae</taxon>
        <taxon>Andropogonodae</taxon>
        <taxon>Andropogoneae</taxon>
        <taxon>Saccharinae</taxon>
        <taxon>Miscanthus</taxon>
    </lineage>
</organism>
<dbReference type="InterPro" id="IPR055414">
    <property type="entry name" value="LRR_R13L4/SHOC2-like"/>
</dbReference>
<gene>
    <name evidence="3" type="ORF">NCGR_LOCUS44320</name>
</gene>
<dbReference type="AlphaFoldDB" id="A0A811QVD2"/>
<keyword evidence="4" id="KW-1185">Reference proteome</keyword>
<dbReference type="PANTHER" id="PTHR47186">
    <property type="entry name" value="LEUCINE-RICH REPEAT-CONTAINING PROTEIN 57"/>
    <property type="match status" value="1"/>
</dbReference>
<evidence type="ECO:0000259" key="2">
    <source>
        <dbReference type="Pfam" id="PF23598"/>
    </source>
</evidence>
<dbReference type="EMBL" id="CAJGYO010000011">
    <property type="protein sequence ID" value="CAD6260897.1"/>
    <property type="molecule type" value="Genomic_DNA"/>
</dbReference>
<accession>A0A811QVD2</accession>
<name>A0A811QVD2_9POAL</name>
<dbReference type="SUPFAM" id="SSF52047">
    <property type="entry name" value="RNI-like"/>
    <property type="match status" value="1"/>
</dbReference>
<keyword evidence="1" id="KW-0677">Repeat</keyword>
<dbReference type="Proteomes" id="UP000604825">
    <property type="component" value="Unassembled WGS sequence"/>
</dbReference>
<dbReference type="OrthoDB" id="646178at2759"/>
<comment type="caution">
    <text evidence="3">The sequence shown here is derived from an EMBL/GenBank/DDBJ whole genome shotgun (WGS) entry which is preliminary data.</text>
</comment>
<evidence type="ECO:0000313" key="4">
    <source>
        <dbReference type="Proteomes" id="UP000604825"/>
    </source>
</evidence>
<feature type="domain" description="Disease resistance R13L4/SHOC-2-like LRR" evidence="2">
    <location>
        <begin position="10"/>
        <end position="172"/>
    </location>
</feature>
<dbReference type="Gene3D" id="3.80.10.10">
    <property type="entry name" value="Ribonuclease Inhibitor"/>
    <property type="match status" value="1"/>
</dbReference>
<proteinExistence type="predicted"/>
<evidence type="ECO:0000313" key="3">
    <source>
        <dbReference type="EMBL" id="CAD6260897.1"/>
    </source>
</evidence>
<evidence type="ECO:0000256" key="1">
    <source>
        <dbReference type="ARBA" id="ARBA00022737"/>
    </source>
</evidence>
<dbReference type="InterPro" id="IPR032675">
    <property type="entry name" value="LRR_dom_sf"/>
</dbReference>
<reference evidence="3" key="1">
    <citation type="submission" date="2020-10" db="EMBL/GenBank/DDBJ databases">
        <authorList>
            <person name="Han B."/>
            <person name="Lu T."/>
            <person name="Zhao Q."/>
            <person name="Huang X."/>
            <person name="Zhao Y."/>
        </authorList>
    </citation>
    <scope>NUCLEOTIDE SEQUENCE</scope>
</reference>
<dbReference type="PANTHER" id="PTHR47186:SF22">
    <property type="entry name" value="OS11G0589401 PROTEIN"/>
    <property type="match status" value="1"/>
</dbReference>
<sequence length="183" mass="20874">MCTSSGDYEYDRRRLEHLGNLVHLRYLGLEGILVKELPEAIGALKLLQTLDMKGGGYIVEVTLPSSISLLTRLICQRCDGWTRLLDGFILQKLASQEELQKDVHMLSFEFRRQFFKELGNLSHLRVLHVLGTGRLNESKQEELLKSLGNLQQLQHLDLYSLAIMDAPASMEWLCFRNISGICV</sequence>